<dbReference type="PROSITE" id="PS50928">
    <property type="entry name" value="ABC_TM1"/>
    <property type="match status" value="1"/>
</dbReference>
<keyword evidence="6" id="KW-1003">Cell membrane</keyword>
<dbReference type="GO" id="GO:0006817">
    <property type="term" value="P:phosphate ion transport"/>
    <property type="evidence" value="ECO:0007669"/>
    <property type="project" value="UniProtKB-KW"/>
</dbReference>
<dbReference type="OrthoDB" id="9785113at2"/>
<evidence type="ECO:0000256" key="6">
    <source>
        <dbReference type="RuleBase" id="RU363054"/>
    </source>
</evidence>
<dbReference type="AlphaFoldDB" id="A0A058ZS58"/>
<accession>A0A058ZS58</accession>
<protein>
    <recommendedName>
        <fullName evidence="6">Phosphate transport system permease protein</fullName>
    </recommendedName>
</protein>
<dbReference type="Proteomes" id="UP000024836">
    <property type="component" value="Unassembled WGS sequence"/>
</dbReference>
<dbReference type="eggNOG" id="COG0573">
    <property type="taxonomic scope" value="Bacteria"/>
</dbReference>
<dbReference type="Pfam" id="PF00528">
    <property type="entry name" value="BPD_transp_1"/>
    <property type="match status" value="1"/>
</dbReference>
<comment type="similarity">
    <text evidence="6">Belongs to the binding-protein-dependent transport system permease family. CysTW subfamily.</text>
</comment>
<evidence type="ECO:0000313" key="8">
    <source>
        <dbReference type="EMBL" id="KCV83661.1"/>
    </source>
</evidence>
<feature type="transmembrane region" description="Helical" evidence="5">
    <location>
        <begin position="264"/>
        <end position="290"/>
    </location>
</feature>
<feature type="transmembrane region" description="Helical" evidence="5">
    <location>
        <begin position="346"/>
        <end position="365"/>
    </location>
</feature>
<keyword evidence="4 5" id="KW-0472">Membrane</keyword>
<dbReference type="Pfam" id="PF12501">
    <property type="entry name" value="DUF3708"/>
    <property type="match status" value="1"/>
</dbReference>
<dbReference type="RefSeq" id="WP_035247725.1">
    <property type="nucleotide sequence ID" value="NZ_AQQY01000001.1"/>
</dbReference>
<evidence type="ECO:0000256" key="2">
    <source>
        <dbReference type="ARBA" id="ARBA00022692"/>
    </source>
</evidence>
<comment type="subcellular location">
    <subcellularLocation>
        <location evidence="6">Cell inner membrane</location>
        <topology evidence="6">Multi-pass membrane protein</topology>
    </subcellularLocation>
    <subcellularLocation>
        <location evidence="1 5">Cell membrane</location>
        <topology evidence="1 5">Multi-pass membrane protein</topology>
    </subcellularLocation>
</comment>
<name>A0A058ZS58_9RHOB</name>
<dbReference type="PANTHER" id="PTHR42727:SF1">
    <property type="entry name" value="PHOSPHATE TRANSPORT SYSTEM PERMEASE"/>
    <property type="match status" value="1"/>
</dbReference>
<keyword evidence="6" id="KW-0592">Phosphate transport</keyword>
<feature type="transmembrane region" description="Helical" evidence="5">
    <location>
        <begin position="465"/>
        <end position="490"/>
    </location>
</feature>
<dbReference type="SUPFAM" id="SSF161098">
    <property type="entry name" value="MetI-like"/>
    <property type="match status" value="1"/>
</dbReference>
<keyword evidence="9" id="KW-1185">Reference proteome</keyword>
<evidence type="ECO:0000256" key="3">
    <source>
        <dbReference type="ARBA" id="ARBA00022989"/>
    </source>
</evidence>
<dbReference type="Gene3D" id="1.10.3720.10">
    <property type="entry name" value="MetI-like"/>
    <property type="match status" value="1"/>
</dbReference>
<dbReference type="GO" id="GO:0005886">
    <property type="term" value="C:plasma membrane"/>
    <property type="evidence" value="ECO:0007669"/>
    <property type="project" value="UniProtKB-SubCell"/>
</dbReference>
<keyword evidence="3 5" id="KW-1133">Transmembrane helix</keyword>
<feature type="transmembrane region" description="Helical" evidence="5">
    <location>
        <begin position="200"/>
        <end position="221"/>
    </location>
</feature>
<evidence type="ECO:0000256" key="5">
    <source>
        <dbReference type="RuleBase" id="RU363032"/>
    </source>
</evidence>
<dbReference type="EMBL" id="AQQY01000001">
    <property type="protein sequence ID" value="KCV83661.1"/>
    <property type="molecule type" value="Genomic_DNA"/>
</dbReference>
<comment type="caution">
    <text evidence="8">The sequence shown here is derived from an EMBL/GenBank/DDBJ whole genome shotgun (WGS) entry which is preliminary data.</text>
</comment>
<evidence type="ECO:0000256" key="1">
    <source>
        <dbReference type="ARBA" id="ARBA00004651"/>
    </source>
</evidence>
<feature type="transmembrane region" description="Helical" evidence="5">
    <location>
        <begin position="160"/>
        <end position="180"/>
    </location>
</feature>
<keyword evidence="5" id="KW-0813">Transport</keyword>
<keyword evidence="6" id="KW-0997">Cell inner membrane</keyword>
<organism evidence="8 9">
    <name type="scientific">Actibacterium atlanticum</name>
    <dbReference type="NCBI Taxonomy" id="1461693"/>
    <lineage>
        <taxon>Bacteria</taxon>
        <taxon>Pseudomonadati</taxon>
        <taxon>Pseudomonadota</taxon>
        <taxon>Alphaproteobacteria</taxon>
        <taxon>Rhodobacterales</taxon>
        <taxon>Roseobacteraceae</taxon>
        <taxon>Actibacterium</taxon>
    </lineage>
</organism>
<dbReference type="InterPro" id="IPR011864">
    <property type="entry name" value="Phosphate_PstC"/>
</dbReference>
<evidence type="ECO:0000313" key="9">
    <source>
        <dbReference type="Proteomes" id="UP000024836"/>
    </source>
</evidence>
<keyword evidence="2 5" id="KW-0812">Transmembrane</keyword>
<comment type="function">
    <text evidence="6">Part of the binding-protein-dependent transport system for phosphate; probably responsible for the translocation of the substrate across the membrane.</text>
</comment>
<dbReference type="InterPro" id="IPR000515">
    <property type="entry name" value="MetI-like"/>
</dbReference>
<proteinExistence type="inferred from homology"/>
<dbReference type="InterPro" id="IPR035906">
    <property type="entry name" value="MetI-like_sf"/>
</dbReference>
<feature type="transmembrane region" description="Helical" evidence="5">
    <location>
        <begin position="47"/>
        <end position="65"/>
    </location>
</feature>
<dbReference type="CDD" id="cd06261">
    <property type="entry name" value="TM_PBP2"/>
    <property type="match status" value="1"/>
</dbReference>
<evidence type="ECO:0000259" key="7">
    <source>
        <dbReference type="PROSITE" id="PS50928"/>
    </source>
</evidence>
<dbReference type="InterPro" id="IPR022182">
    <property type="entry name" value="PstC_N"/>
</dbReference>
<reference evidence="8 9" key="1">
    <citation type="submission" date="2013-04" db="EMBL/GenBank/DDBJ databases">
        <title>Shimia sp. 22II-S11-Z10 Genome Sequencing.</title>
        <authorList>
            <person name="Lai Q."/>
            <person name="Li G."/>
            <person name="Shao Z."/>
        </authorList>
    </citation>
    <scope>NUCLEOTIDE SEQUENCE [LARGE SCALE GENOMIC DNA]</scope>
    <source>
        <strain evidence="9">22II-S11-Z10</strain>
    </source>
</reference>
<dbReference type="PANTHER" id="PTHR42727">
    <property type="entry name" value="PHOSPHATE TRANSPORT SYSTEM PERMEASE PROTEIN"/>
    <property type="match status" value="1"/>
</dbReference>
<evidence type="ECO:0000256" key="4">
    <source>
        <dbReference type="ARBA" id="ARBA00023136"/>
    </source>
</evidence>
<gene>
    <name evidence="8" type="ORF">ATO10_02835</name>
</gene>
<dbReference type="NCBIfam" id="TIGR02138">
    <property type="entry name" value="phosphate_pstC"/>
    <property type="match status" value="1"/>
</dbReference>
<dbReference type="GO" id="GO:0005315">
    <property type="term" value="F:phosphate transmembrane transporter activity"/>
    <property type="evidence" value="ECO:0007669"/>
    <property type="project" value="InterPro"/>
</dbReference>
<dbReference type="STRING" id="1461693.ATO10_02835"/>
<feature type="transmembrane region" description="Helical" evidence="5">
    <location>
        <begin position="310"/>
        <end position="334"/>
    </location>
</feature>
<sequence length="498" mass="52606">MPVLWIVLIVLTLGGVGFVIGRMRAMASADGDPRHLHSLPNYYGTHVFLAVTVPSMLLLVMWLLVQPLVINSQVSSLIPQEAVSEGSSLGLMMADVRRVADGLDTAVAAGAMTSEEASQIRTEFTDIRERLGAVGVALGSDVRPEVLKAAQRYRELSGRYGLIMAVVIIGIALAGMAFAWSRSHAEFRARNVVESAIKSLLILASSIAILTTVGIVLSLIFNTIEFFKLYPAANFFFEPTWLPSFGGGTDSDGNPLSKLGILPLLWGTLYISVIALLVAVPIGLFAAIYLSEYAGPATRAFAKPMIEVLAGIPTIVYGLFALLTVGPLLVDVFGAGGLLNVSWMQGGTAVMTAGLVMGIMLIPFVSSLSDDIINAVPQAMRDGSLGLGATKSETIKQVVLPAALPGIVGAILLAASRAIGETMIVVLGAGAAARLSMNPFDAMTTVTAKIVSQLTGDADFASPEALVAFALGMTLFLVTLGLNIFALYIVRKYREQYE</sequence>
<feature type="domain" description="ABC transmembrane type-1" evidence="7">
    <location>
        <begin position="265"/>
        <end position="486"/>
    </location>
</feature>
<dbReference type="PATRIC" id="fig|1461693.3.peg.587"/>